<name>A0A0F9RG37_9ZZZZ</name>
<reference evidence="1" key="1">
    <citation type="journal article" date="2015" name="Nature">
        <title>Complex archaea that bridge the gap between prokaryotes and eukaryotes.</title>
        <authorList>
            <person name="Spang A."/>
            <person name="Saw J.H."/>
            <person name="Jorgensen S.L."/>
            <person name="Zaremba-Niedzwiedzka K."/>
            <person name="Martijn J."/>
            <person name="Lind A.E."/>
            <person name="van Eijk R."/>
            <person name="Schleper C."/>
            <person name="Guy L."/>
            <person name="Ettema T.J."/>
        </authorList>
    </citation>
    <scope>NUCLEOTIDE SEQUENCE</scope>
</reference>
<organism evidence="1">
    <name type="scientific">marine sediment metagenome</name>
    <dbReference type="NCBI Taxonomy" id="412755"/>
    <lineage>
        <taxon>unclassified sequences</taxon>
        <taxon>metagenomes</taxon>
        <taxon>ecological metagenomes</taxon>
    </lineage>
</organism>
<comment type="caution">
    <text evidence="1">The sequence shown here is derived from an EMBL/GenBank/DDBJ whole genome shotgun (WGS) entry which is preliminary data.</text>
</comment>
<accession>A0A0F9RG37</accession>
<proteinExistence type="predicted"/>
<dbReference type="EMBL" id="LAZR01000884">
    <property type="protein sequence ID" value="KKN55455.1"/>
    <property type="molecule type" value="Genomic_DNA"/>
</dbReference>
<dbReference type="InterPro" id="IPR056209">
    <property type="entry name" value="SU10_adaptor"/>
</dbReference>
<protein>
    <submittedName>
        <fullName evidence="1">Uncharacterized protein</fullName>
    </submittedName>
</protein>
<gene>
    <name evidence="1" type="ORF">LCGC14_0582250</name>
</gene>
<evidence type="ECO:0000313" key="1">
    <source>
        <dbReference type="EMBL" id="KKN55455.1"/>
    </source>
</evidence>
<dbReference type="AlphaFoldDB" id="A0A0F9RG37"/>
<sequence>MASSGTYAFNPELQDHIDEAFERCGIDPSDLKARHIRSAIRSANLLFSDWQNFGHKQHNLTFVSQTVTAEDQSFTLPAGGYDIFHATLKRDSRETEMHPISRSDYNAITDKTVEGRPDRYFVDRGSFTPSSGATVFTWQAAENSTDTLEIWYMRTQADAGDPANTLAMTPNYQEAFACGMAFHLCRKYAPQRRKALLADYLGERYDEYKNSRPAGAMGRALTEDRDTGDAILRVRFDRYRGRR</sequence>
<dbReference type="Pfam" id="PF24175">
    <property type="entry name" value="SU10_adaptor"/>
    <property type="match status" value="1"/>
</dbReference>